<keyword evidence="7 8" id="KW-0472">Membrane</keyword>
<keyword evidence="3" id="KW-0813">Transport</keyword>
<evidence type="ECO:0000256" key="3">
    <source>
        <dbReference type="ARBA" id="ARBA00022448"/>
    </source>
</evidence>
<accession>A0ABN2I7W2</accession>
<dbReference type="InterPro" id="IPR011701">
    <property type="entry name" value="MFS"/>
</dbReference>
<dbReference type="NCBIfam" id="TIGR00710">
    <property type="entry name" value="efflux_Bcr_CflA"/>
    <property type="match status" value="1"/>
</dbReference>
<feature type="transmembrane region" description="Helical" evidence="8">
    <location>
        <begin position="135"/>
        <end position="157"/>
    </location>
</feature>
<dbReference type="RefSeq" id="WP_344071503.1">
    <property type="nucleotide sequence ID" value="NZ_BAAAPL010000002.1"/>
</dbReference>
<evidence type="ECO:0000256" key="8">
    <source>
        <dbReference type="SAM" id="Phobius"/>
    </source>
</evidence>
<comment type="caution">
    <text evidence="10">The sequence shown here is derived from an EMBL/GenBank/DDBJ whole genome shotgun (WGS) entry which is preliminary data.</text>
</comment>
<gene>
    <name evidence="10" type="ORF">GCM10009808_16820</name>
</gene>
<keyword evidence="11" id="KW-1185">Reference proteome</keyword>
<feature type="transmembrane region" description="Helical" evidence="8">
    <location>
        <begin position="304"/>
        <end position="323"/>
    </location>
</feature>
<feature type="transmembrane region" description="Helical" evidence="8">
    <location>
        <begin position="163"/>
        <end position="185"/>
    </location>
</feature>
<dbReference type="InterPro" id="IPR036259">
    <property type="entry name" value="MFS_trans_sf"/>
</dbReference>
<feature type="transmembrane region" description="Helical" evidence="8">
    <location>
        <begin position="214"/>
        <end position="234"/>
    </location>
</feature>
<keyword evidence="4" id="KW-1003">Cell membrane</keyword>
<feature type="transmembrane region" description="Helical" evidence="8">
    <location>
        <begin position="77"/>
        <end position="96"/>
    </location>
</feature>
<sequence>MTRPQRLTAGLVVALGFLAAVGPFSTDMYLASFTEIGDALQTDASAVQLTLTTFLIGIAAGQLLFGPLSDRVGRRPVLVVALIGFAVSSIALVFVPSIELFVVLRFLQGFAGAAGIVLARAIAVDLSEGETAVKALSMIAMVVGVAPLVAPVVGGFVTELVGWRGVLGLIAIIASAMAVVSLTLIPESLPAELRHTGGIGETFRRFGELVRDRGFVLFTLAYASTFGAIMAYVSASPFVGQVVLGMSPVMYSVGFGIGASAILLSNLINARLAVRFGPRTMLVVGIIGAGSAAAALLAQTLLGILTPVGFIVSAFFLTSGLGFTMPNSTALGLARADRARGAGAALMGSTQFLVGGLISPLVGIAGEDHAEPMAIVIAVALALGSIAAIAALRVTRRGRRS</sequence>
<reference evidence="10 11" key="1">
    <citation type="journal article" date="2019" name="Int. J. Syst. Evol. Microbiol.">
        <title>The Global Catalogue of Microorganisms (GCM) 10K type strain sequencing project: providing services to taxonomists for standard genome sequencing and annotation.</title>
        <authorList>
            <consortium name="The Broad Institute Genomics Platform"/>
            <consortium name="The Broad Institute Genome Sequencing Center for Infectious Disease"/>
            <person name="Wu L."/>
            <person name="Ma J."/>
        </authorList>
    </citation>
    <scope>NUCLEOTIDE SEQUENCE [LARGE SCALE GENOMIC DNA]</scope>
    <source>
        <strain evidence="10 11">JCM 15577</strain>
    </source>
</reference>
<organism evidence="10 11">
    <name type="scientific">Microbacterium sediminicola</name>
    <dbReference type="NCBI Taxonomy" id="415210"/>
    <lineage>
        <taxon>Bacteria</taxon>
        <taxon>Bacillati</taxon>
        <taxon>Actinomycetota</taxon>
        <taxon>Actinomycetes</taxon>
        <taxon>Micrococcales</taxon>
        <taxon>Microbacteriaceae</taxon>
        <taxon>Microbacterium</taxon>
    </lineage>
</organism>
<evidence type="ECO:0000256" key="5">
    <source>
        <dbReference type="ARBA" id="ARBA00022692"/>
    </source>
</evidence>
<feature type="transmembrane region" description="Helical" evidence="8">
    <location>
        <begin position="372"/>
        <end position="392"/>
    </location>
</feature>
<dbReference type="PROSITE" id="PS50850">
    <property type="entry name" value="MFS"/>
    <property type="match status" value="1"/>
</dbReference>
<dbReference type="PANTHER" id="PTHR23502:SF132">
    <property type="entry name" value="POLYAMINE TRANSPORTER 2-RELATED"/>
    <property type="match status" value="1"/>
</dbReference>
<dbReference type="CDD" id="cd17320">
    <property type="entry name" value="MFS_MdfA_MDR_like"/>
    <property type="match status" value="1"/>
</dbReference>
<name>A0ABN2I7W2_9MICO</name>
<evidence type="ECO:0000256" key="6">
    <source>
        <dbReference type="ARBA" id="ARBA00022989"/>
    </source>
</evidence>
<evidence type="ECO:0000313" key="10">
    <source>
        <dbReference type="EMBL" id="GAA1699912.1"/>
    </source>
</evidence>
<keyword evidence="6 8" id="KW-1133">Transmembrane helix</keyword>
<dbReference type="EMBL" id="BAAAPL010000002">
    <property type="protein sequence ID" value="GAA1699912.1"/>
    <property type="molecule type" value="Genomic_DNA"/>
</dbReference>
<feature type="transmembrane region" description="Helical" evidence="8">
    <location>
        <begin position="249"/>
        <end position="268"/>
    </location>
</feature>
<keyword evidence="5 8" id="KW-0812">Transmembrane</keyword>
<dbReference type="Gene3D" id="1.20.1720.10">
    <property type="entry name" value="Multidrug resistance protein D"/>
    <property type="match status" value="1"/>
</dbReference>
<evidence type="ECO:0000256" key="4">
    <source>
        <dbReference type="ARBA" id="ARBA00022475"/>
    </source>
</evidence>
<feature type="domain" description="Major facilitator superfamily (MFS) profile" evidence="9">
    <location>
        <begin position="11"/>
        <end position="396"/>
    </location>
</feature>
<comment type="subcellular location">
    <subcellularLocation>
        <location evidence="1">Cell membrane</location>
        <topology evidence="1">Multi-pass membrane protein</topology>
    </subcellularLocation>
</comment>
<evidence type="ECO:0000259" key="9">
    <source>
        <dbReference type="PROSITE" id="PS50850"/>
    </source>
</evidence>
<dbReference type="Pfam" id="PF07690">
    <property type="entry name" value="MFS_1"/>
    <property type="match status" value="1"/>
</dbReference>
<dbReference type="InterPro" id="IPR020846">
    <property type="entry name" value="MFS_dom"/>
</dbReference>
<protein>
    <submittedName>
        <fullName evidence="10">Multidrug effflux MFS transporter</fullName>
    </submittedName>
</protein>
<feature type="transmembrane region" description="Helical" evidence="8">
    <location>
        <begin position="47"/>
        <end position="65"/>
    </location>
</feature>
<evidence type="ECO:0000256" key="2">
    <source>
        <dbReference type="ARBA" id="ARBA00006236"/>
    </source>
</evidence>
<dbReference type="SUPFAM" id="SSF103473">
    <property type="entry name" value="MFS general substrate transporter"/>
    <property type="match status" value="1"/>
</dbReference>
<proteinExistence type="inferred from homology"/>
<dbReference type="Proteomes" id="UP001501690">
    <property type="component" value="Unassembled WGS sequence"/>
</dbReference>
<feature type="transmembrane region" description="Helical" evidence="8">
    <location>
        <begin position="102"/>
        <end position="123"/>
    </location>
</feature>
<feature type="transmembrane region" description="Helical" evidence="8">
    <location>
        <begin position="344"/>
        <end position="366"/>
    </location>
</feature>
<evidence type="ECO:0000256" key="7">
    <source>
        <dbReference type="ARBA" id="ARBA00023136"/>
    </source>
</evidence>
<evidence type="ECO:0000256" key="1">
    <source>
        <dbReference type="ARBA" id="ARBA00004651"/>
    </source>
</evidence>
<dbReference type="InterPro" id="IPR004812">
    <property type="entry name" value="Efflux_drug-R_Bcr/CmlA"/>
</dbReference>
<feature type="transmembrane region" description="Helical" evidence="8">
    <location>
        <begin position="280"/>
        <end position="298"/>
    </location>
</feature>
<comment type="similarity">
    <text evidence="2">Belongs to the major facilitator superfamily. Bcr/CmlA family.</text>
</comment>
<evidence type="ECO:0000313" key="11">
    <source>
        <dbReference type="Proteomes" id="UP001501690"/>
    </source>
</evidence>
<dbReference type="PANTHER" id="PTHR23502">
    <property type="entry name" value="MAJOR FACILITATOR SUPERFAMILY"/>
    <property type="match status" value="1"/>
</dbReference>